<dbReference type="Gene3D" id="3.40.630.70">
    <property type="entry name" value="Leucyl/phenylalanyl-tRNA-protein transferase, C-terminal domain"/>
    <property type="match status" value="1"/>
</dbReference>
<dbReference type="PANTHER" id="PTHR30098">
    <property type="entry name" value="LEUCYL/PHENYLALANYL-TRNA--PROTEIN TRANSFERASE"/>
    <property type="match status" value="1"/>
</dbReference>
<dbReference type="InterPro" id="IPR016181">
    <property type="entry name" value="Acyl_CoA_acyltransferase"/>
</dbReference>
<keyword evidence="6" id="KW-1185">Reference proteome</keyword>
<evidence type="ECO:0000313" key="5">
    <source>
        <dbReference type="EMBL" id="MFC0317266.1"/>
    </source>
</evidence>
<accession>A0ABV6HEF2</accession>
<comment type="caution">
    <text evidence="5">The sequence shown here is derived from an EMBL/GenBank/DDBJ whole genome shotgun (WGS) entry which is preliminary data.</text>
</comment>
<evidence type="ECO:0000256" key="3">
    <source>
        <dbReference type="ARBA" id="ARBA00023315"/>
    </source>
</evidence>
<dbReference type="Pfam" id="PF03588">
    <property type="entry name" value="Leu_Phe_trans"/>
    <property type="match status" value="1"/>
</dbReference>
<keyword evidence="3 4" id="KW-0012">Acyltransferase</keyword>
<comment type="function">
    <text evidence="4">Functions in the N-end rule pathway of protein degradation where it conjugates Leu, Phe and, less efficiently, Met from aminoacyl-tRNAs to the N-termini of proteins containing an N-terminal arginine or lysine.</text>
</comment>
<comment type="catalytic activity">
    <reaction evidence="4">
        <text>L-phenylalanyl-tRNA(Phe) + an N-terminal L-alpha-aminoacyl-[protein] = an N-terminal L-phenylalanyl-L-alpha-aminoacyl-[protein] + tRNA(Phe)</text>
        <dbReference type="Rhea" id="RHEA:43632"/>
        <dbReference type="Rhea" id="RHEA-COMP:9668"/>
        <dbReference type="Rhea" id="RHEA-COMP:9699"/>
        <dbReference type="Rhea" id="RHEA-COMP:10636"/>
        <dbReference type="Rhea" id="RHEA-COMP:10637"/>
        <dbReference type="ChEBI" id="CHEBI:78442"/>
        <dbReference type="ChEBI" id="CHEBI:78531"/>
        <dbReference type="ChEBI" id="CHEBI:78597"/>
        <dbReference type="ChEBI" id="CHEBI:83561"/>
        <dbReference type="EC" id="2.3.2.6"/>
    </reaction>
</comment>
<keyword evidence="2 4" id="KW-0808">Transferase</keyword>
<dbReference type="EMBL" id="JBHLWO010000001">
    <property type="protein sequence ID" value="MFC0317266.1"/>
    <property type="molecule type" value="Genomic_DNA"/>
</dbReference>
<proteinExistence type="inferred from homology"/>
<dbReference type="SUPFAM" id="SSF55729">
    <property type="entry name" value="Acyl-CoA N-acyltransferases (Nat)"/>
    <property type="match status" value="1"/>
</dbReference>
<comment type="subcellular location">
    <subcellularLocation>
        <location evidence="4">Cytoplasm</location>
    </subcellularLocation>
</comment>
<evidence type="ECO:0000256" key="2">
    <source>
        <dbReference type="ARBA" id="ARBA00022679"/>
    </source>
</evidence>
<dbReference type="Gene3D" id="3.30.70.3550">
    <property type="entry name" value="Leucyl/phenylalanyl-tRNA-protein transferase, N-terminal domain"/>
    <property type="match status" value="1"/>
</dbReference>
<dbReference type="PANTHER" id="PTHR30098:SF2">
    <property type="entry name" value="LEUCYL_PHENYLALANYL-TRNA--PROTEIN TRANSFERASE"/>
    <property type="match status" value="1"/>
</dbReference>
<comment type="similarity">
    <text evidence="4">Belongs to the L/F-transferase family.</text>
</comment>
<comment type="catalytic activity">
    <reaction evidence="4">
        <text>N-terminal L-lysyl-[protein] + L-leucyl-tRNA(Leu) = N-terminal L-leucyl-L-lysyl-[protein] + tRNA(Leu) + H(+)</text>
        <dbReference type="Rhea" id="RHEA:12340"/>
        <dbReference type="Rhea" id="RHEA-COMP:9613"/>
        <dbReference type="Rhea" id="RHEA-COMP:9622"/>
        <dbReference type="Rhea" id="RHEA-COMP:12670"/>
        <dbReference type="Rhea" id="RHEA-COMP:12671"/>
        <dbReference type="ChEBI" id="CHEBI:15378"/>
        <dbReference type="ChEBI" id="CHEBI:65249"/>
        <dbReference type="ChEBI" id="CHEBI:78442"/>
        <dbReference type="ChEBI" id="CHEBI:78494"/>
        <dbReference type="ChEBI" id="CHEBI:133043"/>
        <dbReference type="EC" id="2.3.2.6"/>
    </reaction>
</comment>
<dbReference type="Proteomes" id="UP001589774">
    <property type="component" value="Unassembled WGS sequence"/>
</dbReference>
<dbReference type="NCBIfam" id="TIGR00667">
    <property type="entry name" value="aat"/>
    <property type="match status" value="1"/>
</dbReference>
<organism evidence="5 6">
    <name type="scientific">Olivibacter oleidegradans</name>
    <dbReference type="NCBI Taxonomy" id="760123"/>
    <lineage>
        <taxon>Bacteria</taxon>
        <taxon>Pseudomonadati</taxon>
        <taxon>Bacteroidota</taxon>
        <taxon>Sphingobacteriia</taxon>
        <taxon>Sphingobacteriales</taxon>
        <taxon>Sphingobacteriaceae</taxon>
        <taxon>Olivibacter</taxon>
    </lineage>
</organism>
<reference evidence="5 6" key="1">
    <citation type="submission" date="2024-09" db="EMBL/GenBank/DDBJ databases">
        <authorList>
            <person name="Sun Q."/>
            <person name="Mori K."/>
        </authorList>
    </citation>
    <scope>NUCLEOTIDE SEQUENCE [LARGE SCALE GENOMIC DNA]</scope>
    <source>
        <strain evidence="5 6">CCM 7765</strain>
    </source>
</reference>
<dbReference type="InterPro" id="IPR042203">
    <property type="entry name" value="Leu/Phe-tRNA_Trfase_C"/>
</dbReference>
<evidence type="ECO:0000256" key="4">
    <source>
        <dbReference type="HAMAP-Rule" id="MF_00688"/>
    </source>
</evidence>
<dbReference type="GO" id="GO:0008914">
    <property type="term" value="F:leucyl-tRNA--protein transferase activity"/>
    <property type="evidence" value="ECO:0007669"/>
    <property type="project" value="UniProtKB-EC"/>
</dbReference>
<sequence>MLFQLNEEDFWFPDPLLAEEDGLLAIGGDLKTERLRCAYAQGIFPWYDESTPILWYAPPNRFILLPQDLRISKSMRKELRSNSYRITYNSAFAQVIRHCALSPRKGQQGTWITEDMQTAYINLHQEGFAMSVEVWKKEQLVGGLYGVICGKRNHVFCGESMFSLAPNASKLALIELCTSNRFELIDCQIESEHLRSMGAKVIPAKSYYQLLQT</sequence>
<comment type="catalytic activity">
    <reaction evidence="4">
        <text>N-terminal L-arginyl-[protein] + L-leucyl-tRNA(Leu) = N-terminal L-leucyl-L-arginyl-[protein] + tRNA(Leu) + H(+)</text>
        <dbReference type="Rhea" id="RHEA:50416"/>
        <dbReference type="Rhea" id="RHEA-COMP:9613"/>
        <dbReference type="Rhea" id="RHEA-COMP:9622"/>
        <dbReference type="Rhea" id="RHEA-COMP:12672"/>
        <dbReference type="Rhea" id="RHEA-COMP:12673"/>
        <dbReference type="ChEBI" id="CHEBI:15378"/>
        <dbReference type="ChEBI" id="CHEBI:64719"/>
        <dbReference type="ChEBI" id="CHEBI:78442"/>
        <dbReference type="ChEBI" id="CHEBI:78494"/>
        <dbReference type="ChEBI" id="CHEBI:133044"/>
        <dbReference type="EC" id="2.3.2.6"/>
    </reaction>
</comment>
<dbReference type="InterPro" id="IPR004616">
    <property type="entry name" value="Leu/Phe-tRNA_Trfase"/>
</dbReference>
<dbReference type="HAMAP" id="MF_00688">
    <property type="entry name" value="Leu_Phe_trans"/>
    <property type="match status" value="1"/>
</dbReference>
<evidence type="ECO:0000313" key="6">
    <source>
        <dbReference type="Proteomes" id="UP001589774"/>
    </source>
</evidence>
<evidence type="ECO:0000256" key="1">
    <source>
        <dbReference type="ARBA" id="ARBA00022490"/>
    </source>
</evidence>
<dbReference type="RefSeq" id="WP_130854738.1">
    <property type="nucleotide sequence ID" value="NZ_JBHLWO010000001.1"/>
</dbReference>
<dbReference type="InterPro" id="IPR042221">
    <property type="entry name" value="Leu/Phe-tRNA_Trfase_N"/>
</dbReference>
<name>A0ABV6HEF2_9SPHI</name>
<protein>
    <recommendedName>
        <fullName evidence="4">Leucyl/phenylalanyl-tRNA--protein transferase</fullName>
        <ecNumber evidence="4">2.3.2.6</ecNumber>
    </recommendedName>
    <alternativeName>
        <fullName evidence="4">L/F-transferase</fullName>
    </alternativeName>
    <alternativeName>
        <fullName evidence="4">Leucyltransferase</fullName>
    </alternativeName>
    <alternativeName>
        <fullName evidence="4">Phenyalanyltransferase</fullName>
    </alternativeName>
</protein>
<gene>
    <name evidence="4 5" type="primary">aat</name>
    <name evidence="5" type="ORF">ACFFI0_03050</name>
</gene>
<keyword evidence="1 4" id="KW-0963">Cytoplasm</keyword>
<dbReference type="EC" id="2.3.2.6" evidence="4"/>